<evidence type="ECO:0000313" key="8">
    <source>
        <dbReference type="Proteomes" id="UP000186132"/>
    </source>
</evidence>
<feature type="transmembrane region" description="Helical" evidence="6">
    <location>
        <begin position="475"/>
        <end position="498"/>
    </location>
</feature>
<feature type="transmembrane region" description="Helical" evidence="6">
    <location>
        <begin position="255"/>
        <end position="279"/>
    </location>
</feature>
<comment type="subcellular location">
    <subcellularLocation>
        <location evidence="1">Cell membrane</location>
        <topology evidence="1">Multi-pass membrane protein</topology>
    </subcellularLocation>
</comment>
<dbReference type="AlphaFoldDB" id="A0A1M5MBA9"/>
<proteinExistence type="predicted"/>
<feature type="transmembrane region" description="Helical" evidence="6">
    <location>
        <begin position="390"/>
        <end position="416"/>
    </location>
</feature>
<evidence type="ECO:0000256" key="4">
    <source>
        <dbReference type="ARBA" id="ARBA00022989"/>
    </source>
</evidence>
<feature type="transmembrane region" description="Helical" evidence="6">
    <location>
        <begin position="360"/>
        <end position="384"/>
    </location>
</feature>
<feature type="transmembrane region" description="Helical" evidence="6">
    <location>
        <begin position="143"/>
        <end position="163"/>
    </location>
</feature>
<feature type="transmembrane region" description="Helical" evidence="6">
    <location>
        <begin position="21"/>
        <end position="39"/>
    </location>
</feature>
<gene>
    <name evidence="7" type="ORF">SAMN05443575_2680</name>
</gene>
<dbReference type="GO" id="GO:0022857">
    <property type="term" value="F:transmembrane transporter activity"/>
    <property type="evidence" value="ECO:0007669"/>
    <property type="project" value="InterPro"/>
</dbReference>
<evidence type="ECO:0000256" key="5">
    <source>
        <dbReference type="ARBA" id="ARBA00023136"/>
    </source>
</evidence>
<organism evidence="7 8">
    <name type="scientific">Jatrophihabitans endophyticus</name>
    <dbReference type="NCBI Taxonomy" id="1206085"/>
    <lineage>
        <taxon>Bacteria</taxon>
        <taxon>Bacillati</taxon>
        <taxon>Actinomycetota</taxon>
        <taxon>Actinomycetes</taxon>
        <taxon>Jatrophihabitantales</taxon>
        <taxon>Jatrophihabitantaceae</taxon>
        <taxon>Jatrophihabitans</taxon>
    </lineage>
</organism>
<feature type="transmembrane region" description="Helical" evidence="6">
    <location>
        <begin position="102"/>
        <end position="123"/>
    </location>
</feature>
<keyword evidence="4 6" id="KW-1133">Transmembrane helix</keyword>
<accession>A0A1M5MBA9</accession>
<dbReference type="STRING" id="1206085.SAMN05443575_2680"/>
<dbReference type="PIRSF" id="PIRSF006060">
    <property type="entry name" value="AA_transporter"/>
    <property type="match status" value="1"/>
</dbReference>
<protein>
    <submittedName>
        <fullName evidence="7">Amino acid/polyamine/organocation transporter, APC superfamily</fullName>
    </submittedName>
</protein>
<evidence type="ECO:0000256" key="3">
    <source>
        <dbReference type="ARBA" id="ARBA00022692"/>
    </source>
</evidence>
<reference evidence="8" key="1">
    <citation type="submission" date="2016-11" db="EMBL/GenBank/DDBJ databases">
        <authorList>
            <person name="Varghese N."/>
            <person name="Submissions S."/>
        </authorList>
    </citation>
    <scope>NUCLEOTIDE SEQUENCE [LARGE SCALE GENOMIC DNA]</scope>
    <source>
        <strain evidence="8">DSM 45627</strain>
    </source>
</reference>
<dbReference type="Gene3D" id="1.20.1740.10">
    <property type="entry name" value="Amino acid/polyamine transporter I"/>
    <property type="match status" value="1"/>
</dbReference>
<name>A0A1M5MBA9_9ACTN</name>
<keyword evidence="5 6" id="KW-0472">Membrane</keyword>
<feature type="transmembrane region" description="Helical" evidence="6">
    <location>
        <begin position="45"/>
        <end position="69"/>
    </location>
</feature>
<feature type="transmembrane region" description="Helical" evidence="6">
    <location>
        <begin position="299"/>
        <end position="322"/>
    </location>
</feature>
<feature type="transmembrane region" description="Helical" evidence="6">
    <location>
        <begin position="428"/>
        <end position="450"/>
    </location>
</feature>
<dbReference type="RefSeq" id="WP_073390791.1">
    <property type="nucleotide sequence ID" value="NZ_FQVU01000003.1"/>
</dbReference>
<keyword evidence="3 6" id="KW-0812">Transmembrane</keyword>
<dbReference type="PANTHER" id="PTHR42770">
    <property type="entry name" value="AMINO ACID TRANSPORTER-RELATED"/>
    <property type="match status" value="1"/>
</dbReference>
<dbReference type="PANTHER" id="PTHR42770:SF16">
    <property type="entry name" value="AMINO ACID PERMEASE"/>
    <property type="match status" value="1"/>
</dbReference>
<dbReference type="Proteomes" id="UP000186132">
    <property type="component" value="Unassembled WGS sequence"/>
</dbReference>
<evidence type="ECO:0000256" key="6">
    <source>
        <dbReference type="SAM" id="Phobius"/>
    </source>
</evidence>
<evidence type="ECO:0000313" key="7">
    <source>
        <dbReference type="EMBL" id="SHG74558.1"/>
    </source>
</evidence>
<dbReference type="InterPro" id="IPR050367">
    <property type="entry name" value="APC_superfamily"/>
</dbReference>
<dbReference type="EMBL" id="FQVU01000003">
    <property type="protein sequence ID" value="SHG74558.1"/>
    <property type="molecule type" value="Genomic_DNA"/>
</dbReference>
<keyword evidence="8" id="KW-1185">Reference proteome</keyword>
<feature type="transmembrane region" description="Helical" evidence="6">
    <location>
        <begin position="212"/>
        <end position="234"/>
    </location>
</feature>
<keyword evidence="2" id="KW-1003">Cell membrane</keyword>
<dbReference type="Pfam" id="PF13520">
    <property type="entry name" value="AA_permease_2"/>
    <property type="match status" value="1"/>
</dbReference>
<evidence type="ECO:0000256" key="1">
    <source>
        <dbReference type="ARBA" id="ARBA00004651"/>
    </source>
</evidence>
<sequence>MTLLTRQDPEGPVGKGLKSGALGLASTVVIGVASTAPAYSLAATLGFIVAFVGVQSPIIVFLAFIPMLFTAIGYQELNKADPDCGTTFTWATRAFGPKTGWLGGWGIIAADILVMASLAQVAAQYLFLLFNADGIGSNAVDGRVLLVGIAWIAVMTLICYVGVELSAWLQKVFLVLEIIVLLIFAITALMKVGAGTAGPQAIGMSWDWFNPFAVSDFSSFVRGLVLMLFIYWGWDSAVAVNEETADPGKTPGRAAVLSTVLLLVTYVLLTLSSQSFAGVGDKGIGLNNSHNASDIFSPLGHAVFGGGTYGSVMTHLLLFLVLTSAAASTQTTILPTARTSLSMAVYKALPDSFARTHPRFLTPTVSTLTFGGVSIALYAAINFLGSDGSIIADCVTALGMMIAFYYGMTGFTCAWYYRRNLTSSPRNFVFQGLLPFLGGVILLFAMIWSIKDSWLAPSDVSSSYTGWLLPFPPHWHIGGVFFIGIGTFVIGLVLMALWRAKAPAFFRGETLNANTPTLVPDTESAAPGSKSVV</sequence>
<dbReference type="InterPro" id="IPR002293">
    <property type="entry name" value="AA/rel_permease1"/>
</dbReference>
<evidence type="ECO:0000256" key="2">
    <source>
        <dbReference type="ARBA" id="ARBA00022475"/>
    </source>
</evidence>
<feature type="transmembrane region" description="Helical" evidence="6">
    <location>
        <begin position="172"/>
        <end position="192"/>
    </location>
</feature>
<dbReference type="GO" id="GO:0005886">
    <property type="term" value="C:plasma membrane"/>
    <property type="evidence" value="ECO:0007669"/>
    <property type="project" value="UniProtKB-SubCell"/>
</dbReference>